<dbReference type="EMBL" id="LUGH01000834">
    <property type="protein sequence ID" value="OBZ82581.1"/>
    <property type="molecule type" value="Genomic_DNA"/>
</dbReference>
<sequence length="25" mass="2917">LDKQCNSFLDNFDGLTQFCENLVRP</sequence>
<dbReference type="Proteomes" id="UP000093000">
    <property type="component" value="Unassembled WGS sequence"/>
</dbReference>
<proteinExistence type="predicted"/>
<gene>
    <name evidence="1" type="ORF">A0J61_09368</name>
</gene>
<name>A0A1C7N0M3_9FUNG</name>
<evidence type="ECO:0000313" key="1">
    <source>
        <dbReference type="EMBL" id="OBZ82581.1"/>
    </source>
</evidence>
<feature type="non-terminal residue" evidence="1">
    <location>
        <position position="1"/>
    </location>
</feature>
<dbReference type="InParanoid" id="A0A1C7N0M3"/>
<reference evidence="1 2" key="1">
    <citation type="submission" date="2016-03" db="EMBL/GenBank/DDBJ databases">
        <title>Choanephora cucurbitarum.</title>
        <authorList>
            <person name="Min B."/>
            <person name="Park H."/>
            <person name="Park J.-H."/>
            <person name="Shin H.-D."/>
            <person name="Choi I.-G."/>
        </authorList>
    </citation>
    <scope>NUCLEOTIDE SEQUENCE [LARGE SCALE GENOMIC DNA]</scope>
    <source>
        <strain evidence="1 2">KUS-F28377</strain>
    </source>
</reference>
<evidence type="ECO:0000313" key="2">
    <source>
        <dbReference type="Proteomes" id="UP000093000"/>
    </source>
</evidence>
<organism evidence="1 2">
    <name type="scientific">Choanephora cucurbitarum</name>
    <dbReference type="NCBI Taxonomy" id="101091"/>
    <lineage>
        <taxon>Eukaryota</taxon>
        <taxon>Fungi</taxon>
        <taxon>Fungi incertae sedis</taxon>
        <taxon>Mucoromycota</taxon>
        <taxon>Mucoromycotina</taxon>
        <taxon>Mucoromycetes</taxon>
        <taxon>Mucorales</taxon>
        <taxon>Mucorineae</taxon>
        <taxon>Choanephoraceae</taxon>
        <taxon>Choanephoroideae</taxon>
        <taxon>Choanephora</taxon>
    </lineage>
</organism>
<comment type="caution">
    <text evidence="1">The sequence shown here is derived from an EMBL/GenBank/DDBJ whole genome shotgun (WGS) entry which is preliminary data.</text>
</comment>
<keyword evidence="2" id="KW-1185">Reference proteome</keyword>
<accession>A0A1C7N0M3</accession>
<protein>
    <submittedName>
        <fullName evidence="1">Uncharacterized protein</fullName>
    </submittedName>
</protein>
<dbReference type="AlphaFoldDB" id="A0A1C7N0M3"/>